<protein>
    <submittedName>
        <fullName evidence="2">Uncharacterized protein</fullName>
    </submittedName>
</protein>
<name>A0ABZ2FZ13_9SPHN</name>
<keyword evidence="3" id="KW-1185">Reference proteome</keyword>
<keyword evidence="1" id="KW-0732">Signal</keyword>
<evidence type="ECO:0000313" key="3">
    <source>
        <dbReference type="Proteomes" id="UP001382935"/>
    </source>
</evidence>
<proteinExistence type="predicted"/>
<sequence>MSMFARTTFATALVAAGLGFAALPASASAQSAGQGCVSPPGMNYQICNGQRVPKPGNRVATSNGGWREESKQGNCIVVREKTATGEFKESRRCD</sequence>
<dbReference type="EMBL" id="CP145607">
    <property type="protein sequence ID" value="WWM69925.1"/>
    <property type="molecule type" value="Genomic_DNA"/>
</dbReference>
<evidence type="ECO:0000256" key="1">
    <source>
        <dbReference type="SAM" id="SignalP"/>
    </source>
</evidence>
<feature type="signal peptide" evidence="1">
    <location>
        <begin position="1"/>
        <end position="27"/>
    </location>
</feature>
<evidence type="ECO:0000313" key="2">
    <source>
        <dbReference type="EMBL" id="WWM69925.1"/>
    </source>
</evidence>
<dbReference type="Proteomes" id="UP001382935">
    <property type="component" value="Chromosome"/>
</dbReference>
<reference evidence="2 3" key="1">
    <citation type="submission" date="2024-02" db="EMBL/GenBank/DDBJ databases">
        <title>Full genome sequence of Sphingomonas kaistensis.</title>
        <authorList>
            <person name="Poletto B.L."/>
            <person name="Silva G."/>
            <person name="Galante D."/>
            <person name="Campos K.R."/>
            <person name="Santos M.B.N."/>
            <person name="Sacchi C.T."/>
        </authorList>
    </citation>
    <scope>NUCLEOTIDE SEQUENCE [LARGE SCALE GENOMIC DNA]</scope>
    <source>
        <strain evidence="2 3">MA4R</strain>
    </source>
</reference>
<feature type="chain" id="PRO_5045427941" evidence="1">
    <location>
        <begin position="28"/>
        <end position="94"/>
    </location>
</feature>
<organism evidence="2 3">
    <name type="scientific">Sphingomonas kaistensis</name>
    <dbReference type="NCBI Taxonomy" id="298708"/>
    <lineage>
        <taxon>Bacteria</taxon>
        <taxon>Pseudomonadati</taxon>
        <taxon>Pseudomonadota</taxon>
        <taxon>Alphaproteobacteria</taxon>
        <taxon>Sphingomonadales</taxon>
        <taxon>Sphingomonadaceae</taxon>
        <taxon>Sphingomonas</taxon>
    </lineage>
</organism>
<gene>
    <name evidence="2" type="ORF">V6R86_04295</name>
</gene>
<accession>A0ABZ2FZ13</accession>
<dbReference type="RefSeq" id="WP_338502420.1">
    <property type="nucleotide sequence ID" value="NZ_CP145607.1"/>
</dbReference>